<gene>
    <name evidence="9" type="primary">ptlG</name>
    <name evidence="9" type="ORF">KS4_13040</name>
</gene>
<accession>A0A517YSP6</accession>
<keyword evidence="6" id="KW-0175">Coiled coil</keyword>
<protein>
    <submittedName>
        <fullName evidence="9">Type IV secretion system protein PtlG</fullName>
    </submittedName>
</protein>
<comment type="similarity">
    <text evidence="2">Belongs to the TrbI/VirB10 family.</text>
</comment>
<dbReference type="CDD" id="cd16429">
    <property type="entry name" value="VirB10"/>
    <property type="match status" value="1"/>
</dbReference>
<dbReference type="OrthoDB" id="9807354at2"/>
<dbReference type="Gene3D" id="2.40.128.260">
    <property type="entry name" value="Type IV secretion system, VirB10/TraB/TrbI"/>
    <property type="match status" value="1"/>
</dbReference>
<organism evidence="9 10">
    <name type="scientific">Poriferisphaera corsica</name>
    <dbReference type="NCBI Taxonomy" id="2528020"/>
    <lineage>
        <taxon>Bacteria</taxon>
        <taxon>Pseudomonadati</taxon>
        <taxon>Planctomycetota</taxon>
        <taxon>Phycisphaerae</taxon>
        <taxon>Phycisphaerales</taxon>
        <taxon>Phycisphaeraceae</taxon>
        <taxon>Poriferisphaera</taxon>
    </lineage>
</organism>
<sequence length="425" mass="45884">MKHGPNFIDATHSVGEITRIRRNAVILVVSVVIAIIVFTLFYAIQPRDNSNEVRDEVVLDQRNESNNNGLPHSMFDVSYDDMPSAKAGEPADFSGMVADGNFSPEQMKEYQDALQALKKQKQETNEQLAAMRQLQAQLQNQQIEEARKALDSPISYVNYALRKSRQSDGTEKDTDNTVDGSYPDIGKMVSDATSAMVSASQGMNGGNLGTRSESPDEAFMRNGEFDTETYQVTHVTPVLSKFDLSAGTFIPGALITGINTDLPGVIVGKITQNVYDSTTGKYLLIPQGTNVVGEYQSLIANGQSRALVVWHTLTMPNGTSIPLGGAPGTDASGFAGLSDHTDFHIDSMIATTAITTGLGFLANSVSSSSDDDISILGDTLAQESLQLGQSLIDRALAHQPTITIRPGWTFNIVLRKNVSLAPYKS</sequence>
<feature type="compositionally biased region" description="Basic and acidic residues" evidence="7">
    <location>
        <begin position="165"/>
        <end position="175"/>
    </location>
</feature>
<evidence type="ECO:0000256" key="5">
    <source>
        <dbReference type="ARBA" id="ARBA00023136"/>
    </source>
</evidence>
<keyword evidence="10" id="KW-1185">Reference proteome</keyword>
<evidence type="ECO:0000256" key="2">
    <source>
        <dbReference type="ARBA" id="ARBA00010265"/>
    </source>
</evidence>
<evidence type="ECO:0000256" key="7">
    <source>
        <dbReference type="SAM" id="MobiDB-lite"/>
    </source>
</evidence>
<feature type="transmembrane region" description="Helical" evidence="8">
    <location>
        <begin position="24"/>
        <end position="44"/>
    </location>
</feature>
<evidence type="ECO:0000256" key="1">
    <source>
        <dbReference type="ARBA" id="ARBA00004167"/>
    </source>
</evidence>
<keyword evidence="4 8" id="KW-1133">Transmembrane helix</keyword>
<dbReference type="RefSeq" id="WP_145076096.1">
    <property type="nucleotide sequence ID" value="NZ_CP036425.1"/>
</dbReference>
<dbReference type="InterPro" id="IPR042217">
    <property type="entry name" value="T4SS_VirB10/TrbI"/>
</dbReference>
<evidence type="ECO:0000256" key="8">
    <source>
        <dbReference type="SAM" id="Phobius"/>
    </source>
</evidence>
<dbReference type="Pfam" id="PF03743">
    <property type="entry name" value="TrbI"/>
    <property type="match status" value="1"/>
</dbReference>
<feature type="region of interest" description="Disordered" evidence="7">
    <location>
        <begin position="164"/>
        <end position="184"/>
    </location>
</feature>
<dbReference type="EMBL" id="CP036425">
    <property type="protein sequence ID" value="QDU33259.1"/>
    <property type="molecule type" value="Genomic_DNA"/>
</dbReference>
<evidence type="ECO:0000256" key="6">
    <source>
        <dbReference type="SAM" id="Coils"/>
    </source>
</evidence>
<feature type="coiled-coil region" evidence="6">
    <location>
        <begin position="107"/>
        <end position="144"/>
    </location>
</feature>
<keyword evidence="3 8" id="KW-0812">Transmembrane</keyword>
<dbReference type="Proteomes" id="UP000317369">
    <property type="component" value="Chromosome"/>
</dbReference>
<dbReference type="KEGG" id="pcor:KS4_13040"/>
<reference evidence="9 10" key="1">
    <citation type="submission" date="2019-02" db="EMBL/GenBank/DDBJ databases">
        <title>Deep-cultivation of Planctomycetes and their phenomic and genomic characterization uncovers novel biology.</title>
        <authorList>
            <person name="Wiegand S."/>
            <person name="Jogler M."/>
            <person name="Boedeker C."/>
            <person name="Pinto D."/>
            <person name="Vollmers J."/>
            <person name="Rivas-Marin E."/>
            <person name="Kohn T."/>
            <person name="Peeters S.H."/>
            <person name="Heuer A."/>
            <person name="Rast P."/>
            <person name="Oberbeckmann S."/>
            <person name="Bunk B."/>
            <person name="Jeske O."/>
            <person name="Meyerdierks A."/>
            <person name="Storesund J.E."/>
            <person name="Kallscheuer N."/>
            <person name="Luecker S."/>
            <person name="Lage O.M."/>
            <person name="Pohl T."/>
            <person name="Merkel B.J."/>
            <person name="Hornburger P."/>
            <person name="Mueller R.-W."/>
            <person name="Bruemmer F."/>
            <person name="Labrenz M."/>
            <person name="Spormann A.M."/>
            <person name="Op den Camp H."/>
            <person name="Overmann J."/>
            <person name="Amann R."/>
            <person name="Jetten M.S.M."/>
            <person name="Mascher T."/>
            <person name="Medema M.H."/>
            <person name="Devos D.P."/>
            <person name="Kaster A.-K."/>
            <person name="Ovreas L."/>
            <person name="Rohde M."/>
            <person name="Galperin M.Y."/>
            <person name="Jogler C."/>
        </authorList>
    </citation>
    <scope>NUCLEOTIDE SEQUENCE [LARGE SCALE GENOMIC DNA]</scope>
    <source>
        <strain evidence="9 10">KS4</strain>
    </source>
</reference>
<comment type="subcellular location">
    <subcellularLocation>
        <location evidence="1">Membrane</location>
        <topology evidence="1">Single-pass membrane protein</topology>
    </subcellularLocation>
</comment>
<keyword evidence="5 8" id="KW-0472">Membrane</keyword>
<dbReference type="GO" id="GO:0016020">
    <property type="term" value="C:membrane"/>
    <property type="evidence" value="ECO:0007669"/>
    <property type="project" value="UniProtKB-SubCell"/>
</dbReference>
<proteinExistence type="inferred from homology"/>
<name>A0A517YSP6_9BACT</name>
<evidence type="ECO:0000256" key="4">
    <source>
        <dbReference type="ARBA" id="ARBA00022989"/>
    </source>
</evidence>
<evidence type="ECO:0000313" key="9">
    <source>
        <dbReference type="EMBL" id="QDU33259.1"/>
    </source>
</evidence>
<dbReference type="AlphaFoldDB" id="A0A517YSP6"/>
<dbReference type="InterPro" id="IPR005498">
    <property type="entry name" value="T4SS_VirB10/TraB/TrbI"/>
</dbReference>
<evidence type="ECO:0000256" key="3">
    <source>
        <dbReference type="ARBA" id="ARBA00022692"/>
    </source>
</evidence>
<evidence type="ECO:0000313" key="10">
    <source>
        <dbReference type="Proteomes" id="UP000317369"/>
    </source>
</evidence>